<keyword evidence="3" id="KW-1185">Reference proteome</keyword>
<dbReference type="PANTHER" id="PTHR34239">
    <property type="entry name" value="APPLE DOMAIN-CONTAINING PROTEIN"/>
    <property type="match status" value="1"/>
</dbReference>
<feature type="non-terminal residue" evidence="2">
    <location>
        <position position="273"/>
    </location>
</feature>
<sequence>MDRQNMFLERIFNEKQAAEKRPPENDELSAPKRAKTAPKSGLDSDGNDRPCIAQQSSDHDTEVCEDPPKAEHDKHADALSLFGGPEFADEIDDLDNDILLSNIALNLSSTEQTGPPISEHLAKIINSKLANELDITKLKEILSRYQRPQNCEEIYVPKVNPEIWQKLKPYAKKSDIKLANLQDTIIKGLSSLATSMNTLLECRETKTIPDYKAIIPQMLDTTALFGHLWNEISYKRKHAIRPILHPDFKPLCSRSHKVGPLLFGEDLAKTAQD</sequence>
<dbReference type="OrthoDB" id="7701249at2759"/>
<name>A0A7D9E545_PARCT</name>
<protein>
    <submittedName>
        <fullName evidence="2">Uncharacterized protein</fullName>
    </submittedName>
</protein>
<evidence type="ECO:0000313" key="2">
    <source>
        <dbReference type="EMBL" id="CAB4001928.1"/>
    </source>
</evidence>
<dbReference type="AlphaFoldDB" id="A0A7D9E545"/>
<feature type="compositionally biased region" description="Basic and acidic residues" evidence="1">
    <location>
        <begin position="11"/>
        <end position="24"/>
    </location>
</feature>
<proteinExistence type="predicted"/>
<evidence type="ECO:0000256" key="1">
    <source>
        <dbReference type="SAM" id="MobiDB-lite"/>
    </source>
</evidence>
<evidence type="ECO:0000313" key="3">
    <source>
        <dbReference type="Proteomes" id="UP001152795"/>
    </source>
</evidence>
<organism evidence="2 3">
    <name type="scientific">Paramuricea clavata</name>
    <name type="common">Red gorgonian</name>
    <name type="synonym">Violescent sea-whip</name>
    <dbReference type="NCBI Taxonomy" id="317549"/>
    <lineage>
        <taxon>Eukaryota</taxon>
        <taxon>Metazoa</taxon>
        <taxon>Cnidaria</taxon>
        <taxon>Anthozoa</taxon>
        <taxon>Octocorallia</taxon>
        <taxon>Malacalcyonacea</taxon>
        <taxon>Plexauridae</taxon>
        <taxon>Paramuricea</taxon>
    </lineage>
</organism>
<dbReference type="Proteomes" id="UP001152795">
    <property type="component" value="Unassembled WGS sequence"/>
</dbReference>
<reference evidence="2" key="1">
    <citation type="submission" date="2020-04" db="EMBL/GenBank/DDBJ databases">
        <authorList>
            <person name="Alioto T."/>
            <person name="Alioto T."/>
            <person name="Gomez Garrido J."/>
        </authorList>
    </citation>
    <scope>NUCLEOTIDE SEQUENCE</scope>
    <source>
        <strain evidence="2">A484AB</strain>
    </source>
</reference>
<dbReference type="PANTHER" id="PTHR34239:SF2">
    <property type="entry name" value="TRANSPOSABLE ELEMENT P TRANSPOSASE_THAP9 CONSERVED DOMAIN-CONTAINING PROTEIN"/>
    <property type="match status" value="1"/>
</dbReference>
<gene>
    <name evidence="2" type="ORF">PACLA_8A052956</name>
</gene>
<comment type="caution">
    <text evidence="2">The sequence shown here is derived from an EMBL/GenBank/DDBJ whole genome shotgun (WGS) entry which is preliminary data.</text>
</comment>
<feature type="compositionally biased region" description="Basic and acidic residues" evidence="1">
    <location>
        <begin position="57"/>
        <end position="72"/>
    </location>
</feature>
<feature type="region of interest" description="Disordered" evidence="1">
    <location>
        <begin position="1"/>
        <end position="72"/>
    </location>
</feature>
<accession>A0A7D9E545</accession>
<dbReference type="EMBL" id="CACRXK020004210">
    <property type="protein sequence ID" value="CAB4001928.1"/>
    <property type="molecule type" value="Genomic_DNA"/>
</dbReference>